<dbReference type="Proteomes" id="UP000701853">
    <property type="component" value="Chromosome 2"/>
</dbReference>
<dbReference type="AlphaFoldDB" id="A0A8J5Z823"/>
<comment type="caution">
    <text evidence="1">The sequence shown here is derived from an EMBL/GenBank/DDBJ whole genome shotgun (WGS) entry which is preliminary data.</text>
</comment>
<evidence type="ECO:0000313" key="2">
    <source>
        <dbReference type="Proteomes" id="UP000701853"/>
    </source>
</evidence>
<organism evidence="1 2">
    <name type="scientific">Gossypium anomalum</name>
    <dbReference type="NCBI Taxonomy" id="47600"/>
    <lineage>
        <taxon>Eukaryota</taxon>
        <taxon>Viridiplantae</taxon>
        <taxon>Streptophyta</taxon>
        <taxon>Embryophyta</taxon>
        <taxon>Tracheophyta</taxon>
        <taxon>Spermatophyta</taxon>
        <taxon>Magnoliopsida</taxon>
        <taxon>eudicotyledons</taxon>
        <taxon>Gunneridae</taxon>
        <taxon>Pentapetalae</taxon>
        <taxon>rosids</taxon>
        <taxon>malvids</taxon>
        <taxon>Malvales</taxon>
        <taxon>Malvaceae</taxon>
        <taxon>Malvoideae</taxon>
        <taxon>Gossypium</taxon>
    </lineage>
</organism>
<protein>
    <submittedName>
        <fullName evidence="1">Uncharacterized protein</fullName>
    </submittedName>
</protein>
<evidence type="ECO:0000313" key="1">
    <source>
        <dbReference type="EMBL" id="KAG8501761.1"/>
    </source>
</evidence>
<gene>
    <name evidence="1" type="ORF">CXB51_004806</name>
</gene>
<accession>A0A8J5Z823</accession>
<reference evidence="1 2" key="1">
    <citation type="journal article" date="2021" name="bioRxiv">
        <title>The Gossypium anomalum genome as a resource for cotton improvement and evolutionary analysis of hybrid incompatibility.</title>
        <authorList>
            <person name="Grover C.E."/>
            <person name="Yuan D."/>
            <person name="Arick M.A."/>
            <person name="Miller E.R."/>
            <person name="Hu G."/>
            <person name="Peterson D.G."/>
            <person name="Wendel J.F."/>
            <person name="Udall J.A."/>
        </authorList>
    </citation>
    <scope>NUCLEOTIDE SEQUENCE [LARGE SCALE GENOMIC DNA]</scope>
    <source>
        <strain evidence="1">JFW-Udall</strain>
        <tissue evidence="1">Leaf</tissue>
    </source>
</reference>
<sequence>MIVLRMIHQHIYNNILRIFPHLAHEYNWLAGNFFQFPLQNI</sequence>
<dbReference type="OrthoDB" id="10382715at2759"/>
<dbReference type="EMBL" id="JAHUZN010000002">
    <property type="protein sequence ID" value="KAG8501761.1"/>
    <property type="molecule type" value="Genomic_DNA"/>
</dbReference>
<proteinExistence type="predicted"/>
<keyword evidence="2" id="KW-1185">Reference proteome</keyword>
<name>A0A8J5Z823_9ROSI</name>